<evidence type="ECO:0000256" key="5">
    <source>
        <dbReference type="ARBA" id="ARBA00023136"/>
    </source>
</evidence>
<dbReference type="EMBL" id="BAABRR010000002">
    <property type="protein sequence ID" value="GAA5518233.1"/>
    <property type="molecule type" value="Genomic_DNA"/>
</dbReference>
<dbReference type="Proteomes" id="UP001426770">
    <property type="component" value="Unassembled WGS sequence"/>
</dbReference>
<name>A0ABP9WGX9_9MICO</name>
<feature type="domain" description="GtrA/DPMS transmembrane" evidence="7">
    <location>
        <begin position="6"/>
        <end position="116"/>
    </location>
</feature>
<keyword evidence="3 6" id="KW-0812">Transmembrane</keyword>
<dbReference type="PANTHER" id="PTHR38459:SF1">
    <property type="entry name" value="PROPHAGE BACTOPRENOL-LINKED GLUCOSE TRANSLOCASE HOMOLOG"/>
    <property type="match status" value="1"/>
</dbReference>
<evidence type="ECO:0000313" key="8">
    <source>
        <dbReference type="EMBL" id="GAA5518233.1"/>
    </source>
</evidence>
<proteinExistence type="inferred from homology"/>
<organism evidence="8 9">
    <name type="scientific">Demequina sediminis</name>
    <dbReference type="NCBI Taxonomy" id="1930058"/>
    <lineage>
        <taxon>Bacteria</taxon>
        <taxon>Bacillati</taxon>
        <taxon>Actinomycetota</taxon>
        <taxon>Actinomycetes</taxon>
        <taxon>Micrococcales</taxon>
        <taxon>Demequinaceae</taxon>
        <taxon>Demequina</taxon>
    </lineage>
</organism>
<feature type="transmembrane region" description="Helical" evidence="6">
    <location>
        <begin position="7"/>
        <end position="30"/>
    </location>
</feature>
<gene>
    <name evidence="8" type="ORF">Lsed01_00655</name>
</gene>
<evidence type="ECO:0000259" key="7">
    <source>
        <dbReference type="Pfam" id="PF04138"/>
    </source>
</evidence>
<evidence type="ECO:0000256" key="4">
    <source>
        <dbReference type="ARBA" id="ARBA00022989"/>
    </source>
</evidence>
<evidence type="ECO:0000256" key="3">
    <source>
        <dbReference type="ARBA" id="ARBA00022692"/>
    </source>
</evidence>
<accession>A0ABP9WGX9</accession>
<keyword evidence="9" id="KW-1185">Reference proteome</keyword>
<dbReference type="Pfam" id="PF04138">
    <property type="entry name" value="GtrA_DPMS_TM"/>
    <property type="match status" value="1"/>
</dbReference>
<dbReference type="InterPro" id="IPR007267">
    <property type="entry name" value="GtrA_DPMS_TM"/>
</dbReference>
<dbReference type="InterPro" id="IPR051401">
    <property type="entry name" value="GtrA_CellWall_Glycosyl"/>
</dbReference>
<feature type="transmembrane region" description="Helical" evidence="6">
    <location>
        <begin position="92"/>
        <end position="111"/>
    </location>
</feature>
<feature type="transmembrane region" description="Helical" evidence="6">
    <location>
        <begin position="36"/>
        <end position="53"/>
    </location>
</feature>
<comment type="subcellular location">
    <subcellularLocation>
        <location evidence="1">Membrane</location>
        <topology evidence="1">Multi-pass membrane protein</topology>
    </subcellularLocation>
</comment>
<evidence type="ECO:0000256" key="6">
    <source>
        <dbReference type="SAM" id="Phobius"/>
    </source>
</evidence>
<dbReference type="PANTHER" id="PTHR38459">
    <property type="entry name" value="PROPHAGE BACTOPRENOL-LINKED GLUCOSE TRANSLOCASE HOMOLOG"/>
    <property type="match status" value="1"/>
</dbReference>
<keyword evidence="4 6" id="KW-1133">Transmembrane helix</keyword>
<comment type="caution">
    <text evidence="8">The sequence shown here is derived from an EMBL/GenBank/DDBJ whole genome shotgun (WGS) entry which is preliminary data.</text>
</comment>
<comment type="similarity">
    <text evidence="2">Belongs to the GtrA family.</text>
</comment>
<evidence type="ECO:0000256" key="1">
    <source>
        <dbReference type="ARBA" id="ARBA00004141"/>
    </source>
</evidence>
<keyword evidence="5 6" id="KW-0472">Membrane</keyword>
<evidence type="ECO:0000313" key="9">
    <source>
        <dbReference type="Proteomes" id="UP001426770"/>
    </source>
</evidence>
<sequence>MGYGWTAAVGLIVDFCTLALLADVFSVHYLMASTSGFLSGLAVVFVLSERFVFRDPRVAHPWVRFSLFGVIGAIGLLLLNGQMWVFVEKLGWYYLVAKAVATVTVFAWNFLARRWMYRR</sequence>
<feature type="transmembrane region" description="Helical" evidence="6">
    <location>
        <begin position="65"/>
        <end position="86"/>
    </location>
</feature>
<evidence type="ECO:0000256" key="2">
    <source>
        <dbReference type="ARBA" id="ARBA00009399"/>
    </source>
</evidence>
<reference evidence="8 9" key="1">
    <citation type="submission" date="2024-02" db="EMBL/GenBank/DDBJ databases">
        <title>Lysinimicrobium sediminis NBRC 112286.</title>
        <authorList>
            <person name="Ichikawa N."/>
            <person name="Katano-Makiyama Y."/>
            <person name="Hidaka K."/>
        </authorList>
    </citation>
    <scope>NUCLEOTIDE SEQUENCE [LARGE SCALE GENOMIC DNA]</scope>
    <source>
        <strain evidence="8 9">NBRC 112286</strain>
    </source>
</reference>
<protein>
    <recommendedName>
        <fullName evidence="7">GtrA/DPMS transmembrane domain-containing protein</fullName>
    </recommendedName>
</protein>